<comment type="caution">
    <text evidence="15">The sequence shown here is derived from an EMBL/GenBank/DDBJ whole genome shotgun (WGS) entry which is preliminary data.</text>
</comment>
<feature type="domain" description="Cytochrome b561 bacterial/Ni-hydrogenase" evidence="14">
    <location>
        <begin position="18"/>
        <end position="194"/>
    </location>
</feature>
<keyword evidence="6 13" id="KW-0812">Transmembrane</keyword>
<keyword evidence="5" id="KW-0349">Heme</keyword>
<dbReference type="EMBL" id="STFG01000005">
    <property type="protein sequence ID" value="THU02777.1"/>
    <property type="molecule type" value="Genomic_DNA"/>
</dbReference>
<comment type="cofactor">
    <cofactor evidence="1">
        <name>heme b</name>
        <dbReference type="ChEBI" id="CHEBI:60344"/>
    </cofactor>
</comment>
<keyword evidence="10" id="KW-0408">Iron</keyword>
<evidence type="ECO:0000256" key="6">
    <source>
        <dbReference type="ARBA" id="ARBA00022692"/>
    </source>
</evidence>
<comment type="similarity">
    <text evidence="12">Belongs to the cytochrome b561 family.</text>
</comment>
<keyword evidence="9 13" id="KW-1133">Transmembrane helix</keyword>
<dbReference type="InterPro" id="IPR052168">
    <property type="entry name" value="Cytochrome_b561_oxidase"/>
</dbReference>
<evidence type="ECO:0000256" key="13">
    <source>
        <dbReference type="SAM" id="Phobius"/>
    </source>
</evidence>
<dbReference type="OrthoDB" id="8536275at2"/>
<evidence type="ECO:0000256" key="5">
    <source>
        <dbReference type="ARBA" id="ARBA00022617"/>
    </source>
</evidence>
<evidence type="ECO:0000256" key="12">
    <source>
        <dbReference type="ARBA" id="ARBA00037975"/>
    </source>
</evidence>
<dbReference type="GO" id="GO:0020037">
    <property type="term" value="F:heme binding"/>
    <property type="evidence" value="ECO:0007669"/>
    <property type="project" value="TreeGrafter"/>
</dbReference>
<sequence>MTATAAPPTLWLDSPTQYGRISRILHWSMALLFLWQFTGMVLKVTLGLHPRDSWLLGTHAHVGFVLMVLMVLRAIWAIANIHRRPSYGTGFLARCASLGHAALYLLMLLVPLSALVRSWASGRGFNLFNTIPVLSPGTATPAIGQFINGTRETLGASIHGLLGWLLLLIIVGHIGMVILHHWVWKDGTLHKMLGRKA</sequence>
<dbReference type="InterPro" id="IPR011577">
    <property type="entry name" value="Cyt_b561_bac/Ni-Hgenase"/>
</dbReference>
<dbReference type="AlphaFoldDB" id="A0A4S8F6R9"/>
<feature type="transmembrane region" description="Helical" evidence="13">
    <location>
        <begin position="24"/>
        <end position="42"/>
    </location>
</feature>
<keyword evidence="7" id="KW-0479">Metal-binding</keyword>
<dbReference type="GO" id="GO:0022904">
    <property type="term" value="P:respiratory electron transport chain"/>
    <property type="evidence" value="ECO:0007669"/>
    <property type="project" value="InterPro"/>
</dbReference>
<proteinExistence type="inferred from homology"/>
<keyword evidence="3" id="KW-0813">Transport</keyword>
<evidence type="ECO:0000313" key="15">
    <source>
        <dbReference type="EMBL" id="THU02777.1"/>
    </source>
</evidence>
<evidence type="ECO:0000259" key="14">
    <source>
        <dbReference type="Pfam" id="PF01292"/>
    </source>
</evidence>
<dbReference type="RefSeq" id="WP_136572977.1">
    <property type="nucleotide sequence ID" value="NZ_STFG01000005.1"/>
</dbReference>
<dbReference type="Pfam" id="PF01292">
    <property type="entry name" value="Ni_hydr_CYTB"/>
    <property type="match status" value="1"/>
</dbReference>
<dbReference type="GO" id="GO:0009055">
    <property type="term" value="F:electron transfer activity"/>
    <property type="evidence" value="ECO:0007669"/>
    <property type="project" value="InterPro"/>
</dbReference>
<keyword evidence="4" id="KW-1003">Cell membrane</keyword>
<feature type="transmembrane region" description="Helical" evidence="13">
    <location>
        <begin position="161"/>
        <end position="183"/>
    </location>
</feature>
<comment type="subcellular location">
    <subcellularLocation>
        <location evidence="2">Cell membrane</location>
        <topology evidence="2">Multi-pass membrane protein</topology>
    </subcellularLocation>
</comment>
<evidence type="ECO:0000256" key="3">
    <source>
        <dbReference type="ARBA" id="ARBA00022448"/>
    </source>
</evidence>
<evidence type="ECO:0000256" key="10">
    <source>
        <dbReference type="ARBA" id="ARBA00023004"/>
    </source>
</evidence>
<dbReference type="PANTHER" id="PTHR30529">
    <property type="entry name" value="CYTOCHROME B561"/>
    <property type="match status" value="1"/>
</dbReference>
<keyword evidence="8" id="KW-0249">Electron transport</keyword>
<dbReference type="Proteomes" id="UP000308917">
    <property type="component" value="Unassembled WGS sequence"/>
</dbReference>
<dbReference type="GO" id="GO:0046872">
    <property type="term" value="F:metal ion binding"/>
    <property type="evidence" value="ECO:0007669"/>
    <property type="project" value="UniProtKB-KW"/>
</dbReference>
<dbReference type="GO" id="GO:0005886">
    <property type="term" value="C:plasma membrane"/>
    <property type="evidence" value="ECO:0007669"/>
    <property type="project" value="UniProtKB-SubCell"/>
</dbReference>
<dbReference type="InterPro" id="IPR016174">
    <property type="entry name" value="Di-haem_cyt_TM"/>
</dbReference>
<protein>
    <submittedName>
        <fullName evidence="15">Cytochrome b</fullName>
    </submittedName>
</protein>
<evidence type="ECO:0000256" key="8">
    <source>
        <dbReference type="ARBA" id="ARBA00022982"/>
    </source>
</evidence>
<evidence type="ECO:0000256" key="1">
    <source>
        <dbReference type="ARBA" id="ARBA00001970"/>
    </source>
</evidence>
<evidence type="ECO:0000256" key="11">
    <source>
        <dbReference type="ARBA" id="ARBA00023136"/>
    </source>
</evidence>
<gene>
    <name evidence="15" type="ORF">E9531_06665</name>
</gene>
<accession>A0A4S8F6R9</accession>
<dbReference type="PANTHER" id="PTHR30529:SF1">
    <property type="entry name" value="CYTOCHROME B561 HOMOLOG 2"/>
    <property type="match status" value="1"/>
</dbReference>
<evidence type="ECO:0000256" key="2">
    <source>
        <dbReference type="ARBA" id="ARBA00004651"/>
    </source>
</evidence>
<reference evidence="15 16" key="1">
    <citation type="journal article" date="2015" name="Antonie Van Leeuwenhoek">
        <title>Lampropedia puyangensis sp. nov., isolated from symptomatic bark of Populus ? euramericana canker and emended description of Lampropedia hyalina (Ehrenberg 1832) Lee et al. 2004.</title>
        <authorList>
            <person name="Li Y."/>
            <person name="Wang T."/>
            <person name="Piao C.G."/>
            <person name="Wang L.F."/>
            <person name="Tian G.Z."/>
            <person name="Zhu T.H."/>
            <person name="Guo M.W."/>
        </authorList>
    </citation>
    <scope>NUCLEOTIDE SEQUENCE [LARGE SCALE GENOMIC DNA]</scope>
    <source>
        <strain evidence="15 16">2-bin</strain>
    </source>
</reference>
<evidence type="ECO:0000313" key="16">
    <source>
        <dbReference type="Proteomes" id="UP000308917"/>
    </source>
</evidence>
<evidence type="ECO:0000256" key="7">
    <source>
        <dbReference type="ARBA" id="ARBA00022723"/>
    </source>
</evidence>
<keyword evidence="16" id="KW-1185">Reference proteome</keyword>
<evidence type="ECO:0000256" key="9">
    <source>
        <dbReference type="ARBA" id="ARBA00022989"/>
    </source>
</evidence>
<evidence type="ECO:0000256" key="4">
    <source>
        <dbReference type="ARBA" id="ARBA00022475"/>
    </source>
</evidence>
<organism evidence="15 16">
    <name type="scientific">Lampropedia puyangensis</name>
    <dbReference type="NCBI Taxonomy" id="1330072"/>
    <lineage>
        <taxon>Bacteria</taxon>
        <taxon>Pseudomonadati</taxon>
        <taxon>Pseudomonadota</taxon>
        <taxon>Betaproteobacteria</taxon>
        <taxon>Burkholderiales</taxon>
        <taxon>Comamonadaceae</taxon>
        <taxon>Lampropedia</taxon>
    </lineage>
</organism>
<feature type="transmembrane region" description="Helical" evidence="13">
    <location>
        <begin position="54"/>
        <end position="79"/>
    </location>
</feature>
<dbReference type="SUPFAM" id="SSF81342">
    <property type="entry name" value="Transmembrane di-heme cytochromes"/>
    <property type="match status" value="1"/>
</dbReference>
<name>A0A4S8F6R9_9BURK</name>
<feature type="transmembrane region" description="Helical" evidence="13">
    <location>
        <begin position="91"/>
        <end position="116"/>
    </location>
</feature>
<keyword evidence="11 13" id="KW-0472">Membrane</keyword>